<dbReference type="Pfam" id="PF01263">
    <property type="entry name" value="Aldose_epim"/>
    <property type="match status" value="1"/>
</dbReference>
<dbReference type="AlphaFoldDB" id="A0A1R4B1L2"/>
<evidence type="ECO:0000256" key="1">
    <source>
        <dbReference type="ARBA" id="ARBA00001096"/>
    </source>
</evidence>
<dbReference type="EMBL" id="FUFT01000002">
    <property type="protein sequence ID" value="SJL82805.1"/>
    <property type="molecule type" value="Genomic_DNA"/>
</dbReference>
<dbReference type="InterPro" id="IPR014718">
    <property type="entry name" value="GH-type_carb-bd"/>
</dbReference>
<dbReference type="RefSeq" id="WP_077312433.1">
    <property type="nucleotide sequence ID" value="NZ_AP024887.1"/>
</dbReference>
<dbReference type="PIRSF" id="PIRSF016020">
    <property type="entry name" value="PHexose_mutarotase"/>
    <property type="match status" value="1"/>
</dbReference>
<gene>
    <name evidence="6" type="primary">yeaD</name>
    <name evidence="6" type="ORF">VPAL9027_00745</name>
</gene>
<sequence length="296" mass="32938">MNLYTAPIDYSLTKSIEFIYVGESRAIRVRHPKASGVISLHGAHVLSYQPTGEEDLLWLSDNSQFDGKAAIRGGIPVCFPWFAKAASPSHGFARTSEWQLHAYQITQENALITLQLKDDQGTDATWPHPFKARLLFEVGEELNVTLEVMNIGGHPWTFTGALHTYLNIGDIDTLSVTGLGKTFIDKLDENAPQAEPETLSVTSAIDRIYTEPKEEIVVHDPTLGRDIIIKNSGHNSAVVWNPWQEGAQSMADMQDDGYQHMLCVESVWYAPTIEEGKTVQPAKTYQLSTNISSRPR</sequence>
<dbReference type="GO" id="GO:0030246">
    <property type="term" value="F:carbohydrate binding"/>
    <property type="evidence" value="ECO:0007669"/>
    <property type="project" value="UniProtKB-UniRule"/>
</dbReference>
<dbReference type="GO" id="GO:0005975">
    <property type="term" value="P:carbohydrate metabolic process"/>
    <property type="evidence" value="ECO:0007669"/>
    <property type="project" value="InterPro"/>
</dbReference>
<keyword evidence="3 4" id="KW-0413">Isomerase</keyword>
<comment type="similarity">
    <text evidence="2 4">Belongs to the glucose-6-phosphate 1-epimerase family.</text>
</comment>
<protein>
    <recommendedName>
        <fullName evidence="4">Putative glucose-6-phosphate 1-epimerase</fullName>
        <ecNumber evidence="4">5.1.3.15</ecNumber>
    </recommendedName>
</protein>
<dbReference type="InterPro" id="IPR008183">
    <property type="entry name" value="Aldose_1/G6P_1-epimerase"/>
</dbReference>
<dbReference type="PANTHER" id="PTHR11122">
    <property type="entry name" value="APOSPORY-ASSOCIATED PROTEIN C-RELATED"/>
    <property type="match status" value="1"/>
</dbReference>
<dbReference type="Proteomes" id="UP000189475">
    <property type="component" value="Unassembled WGS sequence"/>
</dbReference>
<dbReference type="PANTHER" id="PTHR11122:SF13">
    <property type="entry name" value="GLUCOSE-6-PHOSPHATE 1-EPIMERASE"/>
    <property type="match status" value="1"/>
</dbReference>
<keyword evidence="7" id="KW-1185">Reference proteome</keyword>
<organism evidence="6 7">
    <name type="scientific">Vibrio palustris</name>
    <dbReference type="NCBI Taxonomy" id="1918946"/>
    <lineage>
        <taxon>Bacteria</taxon>
        <taxon>Pseudomonadati</taxon>
        <taxon>Pseudomonadota</taxon>
        <taxon>Gammaproteobacteria</taxon>
        <taxon>Vibrionales</taxon>
        <taxon>Vibrionaceae</taxon>
        <taxon>Vibrio</taxon>
    </lineage>
</organism>
<feature type="active site" evidence="5">
    <location>
        <position position="265"/>
    </location>
</feature>
<dbReference type="OrthoDB" id="9790727at2"/>
<dbReference type="Gene3D" id="2.70.98.10">
    <property type="match status" value="1"/>
</dbReference>
<dbReference type="InterPro" id="IPR011013">
    <property type="entry name" value="Gal_mutarotase_sf_dom"/>
</dbReference>
<comment type="catalytic activity">
    <reaction evidence="1">
        <text>alpha-D-glucose 6-phosphate = beta-D-glucose 6-phosphate</text>
        <dbReference type="Rhea" id="RHEA:16249"/>
        <dbReference type="ChEBI" id="CHEBI:58225"/>
        <dbReference type="ChEBI" id="CHEBI:58247"/>
        <dbReference type="EC" id="5.1.3.15"/>
    </reaction>
</comment>
<evidence type="ECO:0000256" key="2">
    <source>
        <dbReference type="ARBA" id="ARBA00005866"/>
    </source>
</evidence>
<reference evidence="6 7" key="1">
    <citation type="submission" date="2017-02" db="EMBL/GenBank/DDBJ databases">
        <authorList>
            <person name="Peterson S.W."/>
        </authorList>
    </citation>
    <scope>NUCLEOTIDE SEQUENCE [LARGE SCALE GENOMIC DNA]</scope>
    <source>
        <strain evidence="6 7">CECT 9027</strain>
    </source>
</reference>
<dbReference type="STRING" id="1918946.VPAL9027_00745"/>
<dbReference type="CDD" id="cd09020">
    <property type="entry name" value="D-hex-6-P-epi_like"/>
    <property type="match status" value="1"/>
</dbReference>
<dbReference type="GO" id="GO:0047938">
    <property type="term" value="F:glucose-6-phosphate 1-epimerase activity"/>
    <property type="evidence" value="ECO:0007669"/>
    <property type="project" value="UniProtKB-UniRule"/>
</dbReference>
<dbReference type="SUPFAM" id="SSF74650">
    <property type="entry name" value="Galactose mutarotase-like"/>
    <property type="match status" value="1"/>
</dbReference>
<accession>A0A1R4B1L2</accession>
<evidence type="ECO:0000313" key="6">
    <source>
        <dbReference type="EMBL" id="SJL82805.1"/>
    </source>
</evidence>
<name>A0A1R4B1L2_9VIBR</name>
<dbReference type="InterPro" id="IPR025532">
    <property type="entry name" value="G6P_1-epimerase"/>
</dbReference>
<feature type="active site" evidence="5">
    <location>
        <position position="163"/>
    </location>
</feature>
<proteinExistence type="inferred from homology"/>
<evidence type="ECO:0000256" key="3">
    <source>
        <dbReference type="ARBA" id="ARBA00023235"/>
    </source>
</evidence>
<evidence type="ECO:0000256" key="4">
    <source>
        <dbReference type="PIRNR" id="PIRNR016020"/>
    </source>
</evidence>
<dbReference type="EC" id="5.1.3.15" evidence="4"/>
<evidence type="ECO:0000313" key="7">
    <source>
        <dbReference type="Proteomes" id="UP000189475"/>
    </source>
</evidence>
<evidence type="ECO:0000256" key="5">
    <source>
        <dbReference type="PIRSR" id="PIRSR016020-1"/>
    </source>
</evidence>